<name>A0A2N5T9A2_9BASI</name>
<feature type="compositionally biased region" description="Polar residues" evidence="1">
    <location>
        <begin position="521"/>
        <end position="551"/>
    </location>
</feature>
<dbReference type="Proteomes" id="UP000235392">
    <property type="component" value="Unassembled WGS sequence"/>
</dbReference>
<feature type="compositionally biased region" description="Pro residues" evidence="1">
    <location>
        <begin position="223"/>
        <end position="233"/>
    </location>
</feature>
<feature type="compositionally biased region" description="Basic and acidic residues" evidence="1">
    <location>
        <begin position="565"/>
        <end position="574"/>
    </location>
</feature>
<feature type="compositionally biased region" description="Basic and acidic residues" evidence="1">
    <location>
        <begin position="510"/>
        <end position="520"/>
    </location>
</feature>
<feature type="region of interest" description="Disordered" evidence="1">
    <location>
        <begin position="345"/>
        <end position="630"/>
    </location>
</feature>
<sequence>MARVNTQPGSSSHFAQVLIIAYLLGASSLNAIPLPSLALSNQNSHFQSFTHHAKRMEIVAEVRAAQAVHDVGSTHNAAIALEKPIIAHDPSTVSAAGANLFSKSEHLEKLPPRLNQVPSEETEQFHDALTALPDLDTPADPKSLAGKSKAFEHSESFNDFEVDATTGNLNPKGRITSLESHLPKAKPDIASTSQNTLATTRESPPPAVAPSPAVAQPAHKRLPPIPEEAPAKPPSSQELPELRQSPPTSIGTFERVKQTLLKSFKPKPTTGEIPEAAKTGSLKSTSAASKVKASHTVSKGAISPSQRLLELFGAIGGITKNTWEKLASQAGRLSKQVQLKLKTPTPKAQLPAINNGPGGVKITTVPKKPDTVPANPAETLPSVKKSKPVTEKVETSKPKTAPKVKTAPEIKTESPKSPESQSRLAALFTKLFGGKSSTEAESEVQKLSSTKLQKPGKQKADSPQVKADKVDTKKKPKNLDGAKGTPGEILPSAKESKSAAKNAKTLKTKPAPEVKPDSVKSTESPSWLSTFIKNTFRGKSQTNVESDIQKLSSEKLPKSQTQKADSSRVKGEKVHTKKTPKNLGGGKATPEETLPSTKDSKSAAKKVKTSKAKPAPEATPDSLKPTEPPSRVSAFFKSFVGDKSPNDNTKSQKFSFKQIFTKEFWANHFSFWKKLFSSKKPAPVEKEPKLPVSVNGAT</sequence>
<evidence type="ECO:0000313" key="2">
    <source>
        <dbReference type="EMBL" id="PLW22030.1"/>
    </source>
</evidence>
<accession>A0A2N5T9A2</accession>
<gene>
    <name evidence="2" type="ORF">PCASD_15006</name>
</gene>
<evidence type="ECO:0000313" key="3">
    <source>
        <dbReference type="Proteomes" id="UP000235392"/>
    </source>
</evidence>
<evidence type="ECO:0000256" key="1">
    <source>
        <dbReference type="SAM" id="MobiDB-lite"/>
    </source>
</evidence>
<feature type="compositionally biased region" description="Basic and acidic residues" evidence="1">
    <location>
        <begin position="388"/>
        <end position="397"/>
    </location>
</feature>
<feature type="compositionally biased region" description="Basic and acidic residues" evidence="1">
    <location>
        <begin position="466"/>
        <end position="480"/>
    </location>
</feature>
<comment type="caution">
    <text evidence="2">The sequence shown here is derived from an EMBL/GenBank/DDBJ whole genome shotgun (WGS) entry which is preliminary data.</text>
</comment>
<feature type="compositionally biased region" description="Polar residues" evidence="1">
    <location>
        <begin position="190"/>
        <end position="202"/>
    </location>
</feature>
<organism evidence="2 3">
    <name type="scientific">Puccinia coronata f. sp. avenae</name>
    <dbReference type="NCBI Taxonomy" id="200324"/>
    <lineage>
        <taxon>Eukaryota</taxon>
        <taxon>Fungi</taxon>
        <taxon>Dikarya</taxon>
        <taxon>Basidiomycota</taxon>
        <taxon>Pucciniomycotina</taxon>
        <taxon>Pucciniomycetes</taxon>
        <taxon>Pucciniales</taxon>
        <taxon>Pucciniaceae</taxon>
        <taxon>Puccinia</taxon>
    </lineage>
</organism>
<feature type="compositionally biased region" description="Polar residues" evidence="1">
    <location>
        <begin position="435"/>
        <end position="452"/>
    </location>
</feature>
<feature type="compositionally biased region" description="Basic and acidic residues" evidence="1">
    <location>
        <begin position="406"/>
        <end position="416"/>
    </location>
</feature>
<reference evidence="2 3" key="1">
    <citation type="submission" date="2017-11" db="EMBL/GenBank/DDBJ databases">
        <title>De novo assembly and phasing of dikaryotic genomes from two isolates of Puccinia coronata f. sp. avenae, the causal agent of oat crown rust.</title>
        <authorList>
            <person name="Miller M.E."/>
            <person name="Zhang Y."/>
            <person name="Omidvar V."/>
            <person name="Sperschneider J."/>
            <person name="Schwessinger B."/>
            <person name="Raley C."/>
            <person name="Palmer J.M."/>
            <person name="Garnica D."/>
            <person name="Upadhyaya N."/>
            <person name="Rathjen J."/>
            <person name="Taylor J.M."/>
            <person name="Park R.F."/>
            <person name="Dodds P.N."/>
            <person name="Hirsch C.D."/>
            <person name="Kianian S.F."/>
            <person name="Figueroa M."/>
        </authorList>
    </citation>
    <scope>NUCLEOTIDE SEQUENCE [LARGE SCALE GENOMIC DNA]</scope>
    <source>
        <strain evidence="2">12SD80</strain>
    </source>
</reference>
<protein>
    <submittedName>
        <fullName evidence="2">Uncharacterized protein</fullName>
    </submittedName>
</protein>
<dbReference type="EMBL" id="PGCI01000679">
    <property type="protein sequence ID" value="PLW22030.1"/>
    <property type="molecule type" value="Genomic_DNA"/>
</dbReference>
<proteinExistence type="predicted"/>
<dbReference type="AlphaFoldDB" id="A0A2N5T9A2"/>
<feature type="region of interest" description="Disordered" evidence="1">
    <location>
        <begin position="180"/>
        <end position="253"/>
    </location>
</feature>